<dbReference type="AlphaFoldDB" id="A0A5N7J7I1"/>
<protein>
    <submittedName>
        <fullName evidence="1">Uncharacterized protein</fullName>
    </submittedName>
</protein>
<comment type="caution">
    <text evidence="1">The sequence shown here is derived from an EMBL/GenBank/DDBJ whole genome shotgun (WGS) entry which is preliminary data.</text>
</comment>
<evidence type="ECO:0000313" key="2">
    <source>
        <dbReference type="Proteomes" id="UP000342249"/>
    </source>
</evidence>
<name>A0A5N7J7I1_9CLOT</name>
<dbReference type="RefSeq" id="WP_152753823.1">
    <property type="nucleotide sequence ID" value="NZ_SPSE01000056.1"/>
</dbReference>
<organism evidence="1 2">
    <name type="scientific">Clostridium estertheticum</name>
    <dbReference type="NCBI Taxonomy" id="238834"/>
    <lineage>
        <taxon>Bacteria</taxon>
        <taxon>Bacillati</taxon>
        <taxon>Bacillota</taxon>
        <taxon>Clostridia</taxon>
        <taxon>Eubacteriales</taxon>
        <taxon>Clostridiaceae</taxon>
        <taxon>Clostridium</taxon>
    </lineage>
</organism>
<reference evidence="1 2" key="1">
    <citation type="journal article" date="2019" name="Lett. Appl. Microbiol.">
        <title>A case of 'blown pack' spoilage of vacuum-packaged pork likely associated with Clostridium estertheticum in Canada.</title>
        <authorList>
            <person name="Zhang P."/>
            <person name="Ward P."/>
            <person name="McMullen L.M."/>
            <person name="Yang X."/>
        </authorList>
    </citation>
    <scope>NUCLEOTIDE SEQUENCE [LARGE SCALE GENOMIC DNA]</scope>
    <source>
        <strain evidence="1 2">MA19</strain>
    </source>
</reference>
<proteinExistence type="predicted"/>
<sequence>MKVNEEKRGRMVLNAKDMPDDVYEILNKKAFKRALTPYIVEIIRDNQKYKLILEKLNAIESKIDDITLNGTIKKENDIKVAATDDNLAEGIIVENINEVISEIDESDIIDGDF</sequence>
<dbReference type="EMBL" id="SPSF01000053">
    <property type="protein sequence ID" value="MPQ64670.1"/>
    <property type="molecule type" value="Genomic_DNA"/>
</dbReference>
<dbReference type="Proteomes" id="UP000342249">
    <property type="component" value="Unassembled WGS sequence"/>
</dbReference>
<evidence type="ECO:0000313" key="1">
    <source>
        <dbReference type="EMBL" id="MPQ64670.1"/>
    </source>
</evidence>
<gene>
    <name evidence="1" type="ORF">E4V82_21585</name>
</gene>
<accession>A0A5N7J7I1</accession>